<dbReference type="EMBL" id="JAEVFJ010000016">
    <property type="protein sequence ID" value="KAH8100323.1"/>
    <property type="molecule type" value="Genomic_DNA"/>
</dbReference>
<name>A0A8K0UMZ7_9AGAR</name>
<keyword evidence="3" id="KW-1185">Reference proteome</keyword>
<organism evidence="2 3">
    <name type="scientific">Cristinia sonorae</name>
    <dbReference type="NCBI Taxonomy" id="1940300"/>
    <lineage>
        <taxon>Eukaryota</taxon>
        <taxon>Fungi</taxon>
        <taxon>Dikarya</taxon>
        <taxon>Basidiomycota</taxon>
        <taxon>Agaricomycotina</taxon>
        <taxon>Agaricomycetes</taxon>
        <taxon>Agaricomycetidae</taxon>
        <taxon>Agaricales</taxon>
        <taxon>Pleurotineae</taxon>
        <taxon>Stephanosporaceae</taxon>
        <taxon>Cristinia</taxon>
    </lineage>
</organism>
<comment type="caution">
    <text evidence="2">The sequence shown here is derived from an EMBL/GenBank/DDBJ whole genome shotgun (WGS) entry which is preliminary data.</text>
</comment>
<dbReference type="OrthoDB" id="3333333at2759"/>
<evidence type="ECO:0000313" key="3">
    <source>
        <dbReference type="Proteomes" id="UP000813824"/>
    </source>
</evidence>
<evidence type="ECO:0000259" key="1">
    <source>
        <dbReference type="Pfam" id="PF20415"/>
    </source>
</evidence>
<proteinExistence type="predicted"/>
<accession>A0A8K0UMZ7</accession>
<dbReference type="Proteomes" id="UP000813824">
    <property type="component" value="Unassembled WGS sequence"/>
</dbReference>
<dbReference type="InterPro" id="IPR046522">
    <property type="entry name" value="DUF6699"/>
</dbReference>
<dbReference type="Pfam" id="PF20415">
    <property type="entry name" value="DUF6699"/>
    <property type="match status" value="1"/>
</dbReference>
<protein>
    <recommendedName>
        <fullName evidence="1">DUF6699 domain-containing protein</fullName>
    </recommendedName>
</protein>
<feature type="domain" description="DUF6699" evidence="1">
    <location>
        <begin position="62"/>
        <end position="181"/>
    </location>
</feature>
<gene>
    <name evidence="2" type="ORF">BXZ70DRAFT_183977</name>
</gene>
<sequence>MSEASVGMWAAGPGYGPVLSQTDLYLLGCELKLHPILKGESESFQLSFNIATGAAVGTNHEQRDRDLQFEAKEEPATLPRVKELMIITEVTPWCTIVRNENGVTLDDVCSTLFREYTENDLTTKEFEGLPPRLQDMIRRYAASQQAHSGGWPYGQVPSQPPPLRRVDLLREKIWFDRLDTNPRYTESRLGFSAPNIFILHLSRY</sequence>
<reference evidence="2" key="1">
    <citation type="journal article" date="2021" name="New Phytol.">
        <title>Evolutionary innovations through gain and loss of genes in the ectomycorrhizal Boletales.</title>
        <authorList>
            <person name="Wu G."/>
            <person name="Miyauchi S."/>
            <person name="Morin E."/>
            <person name="Kuo A."/>
            <person name="Drula E."/>
            <person name="Varga T."/>
            <person name="Kohler A."/>
            <person name="Feng B."/>
            <person name="Cao Y."/>
            <person name="Lipzen A."/>
            <person name="Daum C."/>
            <person name="Hundley H."/>
            <person name="Pangilinan J."/>
            <person name="Johnson J."/>
            <person name="Barry K."/>
            <person name="LaButti K."/>
            <person name="Ng V."/>
            <person name="Ahrendt S."/>
            <person name="Min B."/>
            <person name="Choi I.G."/>
            <person name="Park H."/>
            <person name="Plett J.M."/>
            <person name="Magnuson J."/>
            <person name="Spatafora J.W."/>
            <person name="Nagy L.G."/>
            <person name="Henrissat B."/>
            <person name="Grigoriev I.V."/>
            <person name="Yang Z.L."/>
            <person name="Xu J."/>
            <person name="Martin F.M."/>
        </authorList>
    </citation>
    <scope>NUCLEOTIDE SEQUENCE</scope>
    <source>
        <strain evidence="2">KKN 215</strain>
    </source>
</reference>
<dbReference type="AlphaFoldDB" id="A0A8K0UMZ7"/>
<evidence type="ECO:0000313" key="2">
    <source>
        <dbReference type="EMBL" id="KAH8100323.1"/>
    </source>
</evidence>